<evidence type="ECO:0000256" key="1">
    <source>
        <dbReference type="ARBA" id="ARBA00004370"/>
    </source>
</evidence>
<organism evidence="7">
    <name type="scientific">Xenopsylla cheopis</name>
    <name type="common">Oriental rat flea</name>
    <name type="synonym">Pulex cheopis</name>
    <dbReference type="NCBI Taxonomy" id="163159"/>
    <lineage>
        <taxon>Eukaryota</taxon>
        <taxon>Metazoa</taxon>
        <taxon>Ecdysozoa</taxon>
        <taxon>Arthropoda</taxon>
        <taxon>Hexapoda</taxon>
        <taxon>Insecta</taxon>
        <taxon>Pterygota</taxon>
        <taxon>Neoptera</taxon>
        <taxon>Endopterygota</taxon>
        <taxon>Siphonaptera</taxon>
        <taxon>Pulicidae</taxon>
        <taxon>Xenopsyllinae</taxon>
        <taxon>Xenopsylla</taxon>
    </lineage>
</organism>
<protein>
    <submittedName>
        <fullName evidence="7">Putative conserved plasma membrane protein</fullName>
    </submittedName>
</protein>
<feature type="transmembrane region" description="Helical" evidence="6">
    <location>
        <begin position="6"/>
        <end position="24"/>
    </location>
</feature>
<evidence type="ECO:0000256" key="3">
    <source>
        <dbReference type="ARBA" id="ARBA00022692"/>
    </source>
</evidence>
<evidence type="ECO:0000256" key="4">
    <source>
        <dbReference type="ARBA" id="ARBA00022989"/>
    </source>
</evidence>
<dbReference type="Pfam" id="PF03647">
    <property type="entry name" value="Tmemb_14"/>
    <property type="match status" value="1"/>
</dbReference>
<comment type="subcellular location">
    <subcellularLocation>
        <location evidence="1">Membrane</location>
    </subcellularLocation>
</comment>
<keyword evidence="5 6" id="KW-0472">Membrane</keyword>
<evidence type="ECO:0000256" key="5">
    <source>
        <dbReference type="ARBA" id="ARBA00023136"/>
    </source>
</evidence>
<dbReference type="InterPro" id="IPR044890">
    <property type="entry name" value="TMEM14_sf"/>
</dbReference>
<dbReference type="PANTHER" id="PTHR12668">
    <property type="entry name" value="TRANSMEMBRANE PROTEIN 14, 15"/>
    <property type="match status" value="1"/>
</dbReference>
<evidence type="ECO:0000313" key="7">
    <source>
        <dbReference type="EMBL" id="NOV45784.1"/>
    </source>
</evidence>
<comment type="similarity">
    <text evidence="2">Belongs to the TMEM14 family.</text>
</comment>
<name>A0A6M2DIQ6_XENCH</name>
<sequence>MPTDLVGYAYAATVAAGGIMGYVSRGSVPSLGAGLLFGSLLGYGAYLSSGSPPKPMLQIGTTLALAVMMGARWQGNMNKLMPGGVICLMSCAMLVRGLMEHHTRLPLIGK</sequence>
<dbReference type="AlphaFoldDB" id="A0A6M2DIQ6"/>
<feature type="transmembrane region" description="Helical" evidence="6">
    <location>
        <begin position="31"/>
        <end position="49"/>
    </location>
</feature>
<dbReference type="GO" id="GO:0070453">
    <property type="term" value="P:regulation of heme biosynthetic process"/>
    <property type="evidence" value="ECO:0007669"/>
    <property type="project" value="TreeGrafter"/>
</dbReference>
<reference evidence="7" key="1">
    <citation type="submission" date="2020-03" db="EMBL/GenBank/DDBJ databases">
        <title>Transcriptomic Profiling of the Digestive Tract of the Rat Flea, Xenopsylla cheopis, Following Blood Feeding and Infection with Yersinia pestis.</title>
        <authorList>
            <person name="Bland D.M."/>
            <person name="Martens C.A."/>
            <person name="Virtaneva K."/>
            <person name="Kanakabandi K."/>
            <person name="Long D."/>
            <person name="Rosenke R."/>
            <person name="Saturday G.A."/>
            <person name="Hoyt F.H."/>
            <person name="Bruno D.P."/>
            <person name="Ribeiro J.M.C."/>
            <person name="Hinnebusch J."/>
        </authorList>
    </citation>
    <scope>NUCLEOTIDE SEQUENCE</scope>
</reference>
<evidence type="ECO:0000256" key="2">
    <source>
        <dbReference type="ARBA" id="ARBA00007590"/>
    </source>
</evidence>
<evidence type="ECO:0000256" key="6">
    <source>
        <dbReference type="SAM" id="Phobius"/>
    </source>
</evidence>
<dbReference type="PANTHER" id="PTHR12668:SF43">
    <property type="entry name" value="TRANSMEMBRANE PROTEIN 14 HOMOLOG"/>
    <property type="match status" value="1"/>
</dbReference>
<accession>A0A6M2DIQ6</accession>
<proteinExistence type="inferred from homology"/>
<feature type="transmembrane region" description="Helical" evidence="6">
    <location>
        <begin position="80"/>
        <end position="99"/>
    </location>
</feature>
<keyword evidence="4 6" id="KW-1133">Transmembrane helix</keyword>
<dbReference type="GO" id="GO:0031966">
    <property type="term" value="C:mitochondrial membrane"/>
    <property type="evidence" value="ECO:0007669"/>
    <property type="project" value="TreeGrafter"/>
</dbReference>
<dbReference type="Gene3D" id="1.10.10.1740">
    <property type="entry name" value="Transmembrane protein 14-like"/>
    <property type="match status" value="1"/>
</dbReference>
<dbReference type="InterPro" id="IPR005349">
    <property type="entry name" value="TMEM14"/>
</dbReference>
<dbReference type="EMBL" id="GIIL01002058">
    <property type="protein sequence ID" value="NOV45784.1"/>
    <property type="molecule type" value="Transcribed_RNA"/>
</dbReference>
<keyword evidence="3 6" id="KW-0812">Transmembrane</keyword>